<name>A0A9W7WKQ5_TRIRA</name>
<dbReference type="PANTHER" id="PTHR19871:SF29">
    <property type="entry name" value="NACHT AND WD REPEAT DOMAIN-CONTAINING PROTEIN 2-LIKE"/>
    <property type="match status" value="1"/>
</dbReference>
<gene>
    <name evidence="1" type="ORF">IRJ41_015523</name>
</gene>
<protein>
    <submittedName>
        <fullName evidence="1">NACHT and WD repeat domain-containing protein 2-like</fullName>
    </submittedName>
</protein>
<organism evidence="1 2">
    <name type="scientific">Triplophysa rosa</name>
    <name type="common">Cave loach</name>
    <dbReference type="NCBI Taxonomy" id="992332"/>
    <lineage>
        <taxon>Eukaryota</taxon>
        <taxon>Metazoa</taxon>
        <taxon>Chordata</taxon>
        <taxon>Craniata</taxon>
        <taxon>Vertebrata</taxon>
        <taxon>Euteleostomi</taxon>
        <taxon>Actinopterygii</taxon>
        <taxon>Neopterygii</taxon>
        <taxon>Teleostei</taxon>
        <taxon>Ostariophysi</taxon>
        <taxon>Cypriniformes</taxon>
        <taxon>Nemacheilidae</taxon>
        <taxon>Triplophysa</taxon>
    </lineage>
</organism>
<dbReference type="SUPFAM" id="SSF50978">
    <property type="entry name" value="WD40 repeat-like"/>
    <property type="match status" value="1"/>
</dbReference>
<dbReference type="InterPro" id="IPR015943">
    <property type="entry name" value="WD40/YVTN_repeat-like_dom_sf"/>
</dbReference>
<sequence length="1555" mass="175402">MACVKVYLCSNPEESVVERRLLRGKTFPELREYCRRTYGVDFRVIDPYEPTDPTNWPSQQRRMQMLDNCRRNSLGPFFVGLVGEQYGDACLPQQIEASEFQCLLQACQSMNLKSEILERCYQRDENVIPPSFCLVLNPAGCTKPHTILARNLFYIIGVQEQTKNPIEEKTCSEILCELRKILQDVVTQCVQEDTMTHDAAQKYFRSALENDIQYAHEDRSDNNKARCLCYVHKISIRRKARGFSSKDPAQSDRLSQLRDHFLPSLVASHKALVYTTTTECSDQDGYTHEMRLNFAVGLREQLQVDLKHLIDDAFSKEKMVSNFLGDECAQKDLRCIFSSFYRIDRPEVKHVKSYLEEKNTTFPFVLTGRECSGKSVLLAHCASQASMWLEHLDPVIIVNFIDISSSLRQLLKDISQQIEPSNSVNNVLQLKENFNRLLTTSSFRNPLVLMIDGLDQLPNTAEPLDFKWLPKFLPPNVKVLMSITTDRPDIISTLKTYCQDTALFCELQPVEGKSCNQLLTTLLQASNRKITSGQQMYVNQALKECPLPLYVHLLHKQASLWRSDLEVTKNSLVQGVRNNIELMFDHLEWKHGNTIVSKVVPEVLVETLLLDLEEFLVLRNILGTQVLFWISGHFPWIVRKRYLCSEDTCESIHHVLACYFSGSWANGTAKRLIVNDDSETPSSDFYIDRQAPSQPWKSTPMSMSEKIRANRRKLLELPFHLLKSGRINELGNQMTCQEYLQATFHAMLSDDLFLWLEKASQLETHRNLKLLNIILRSSYCLVNDNPADLPTVLQAKLFPFLSVLPSLEDCVHQGRSDGVIVKNEVYTVLSSVPSIPYTHHTLQESEAFQVTHTAGSDGGSVVVVLENGAAWVYSEGLFEGFKLLQSSDLQFTSVRSSGSTFLLTSHCGKLVLWDVNVDTQPQEVRIHEKGKNVILAGALVFEEKLISWWKRENIVSVFVKREKHTQLHCTDEITCVSCSEDGNIVYCGQKKSSVMIFDLPNNKVLATFICPEEMPIIDMVLSKDEGIMTCVDEAGNVFVWNLEIISEPVLIKLLTCRTKGKVLNTDHTKENLLLICKKQQIEFIDIDQMEVLDQFNPPKGKTIKQAIMDEDSHFIIALVDNCPFLLVWNRVTGQCVSSLDTVTCQANKLLKCGATHLAAITNASVLIWNMDLITASALAPKSGRRVETVLVGLHGESCYSADGSELVWKWVVSSGRVEEHFLHHGSVQSMSISADGDYLVTIATGDIYVWNTNSGENMYRIAGSRAVNILITSKGYSGVALSDKGPSRVWKLLSGKVVCSIHTDLKNAIISPESTFLLGQNRGDLLAMSLWSGNVCKRFWCPDESDVNAFHPLPDHPDFVVVVSASGALYTWRLTEDTVCHQLQLPNSLMCQPEVFRLSSDGGYAILSVAASTINILDLSNSKLCSLRTIGPLQKPLYVGVSGQYVVYVCYSSQECQNAYCDLHEKPMLVVICMTDGEIVGRFYLCKNISALTVSEHLFVYVGFEDGSVGIYAVNERWKRFGQSPELLCPLDKPLVRSPLVNPNITWVDLASKFF</sequence>
<dbReference type="Gene3D" id="2.130.10.10">
    <property type="entry name" value="YVTN repeat-like/Quinoprotein amine dehydrogenase"/>
    <property type="match status" value="3"/>
</dbReference>
<dbReference type="InterPro" id="IPR036322">
    <property type="entry name" value="WD40_repeat_dom_sf"/>
</dbReference>
<dbReference type="SMART" id="SM00320">
    <property type="entry name" value="WD40"/>
    <property type="match status" value="5"/>
</dbReference>
<dbReference type="Gene3D" id="3.40.50.300">
    <property type="entry name" value="P-loop containing nucleotide triphosphate hydrolases"/>
    <property type="match status" value="1"/>
</dbReference>
<dbReference type="Proteomes" id="UP001059041">
    <property type="component" value="Linkage Group LG12"/>
</dbReference>
<dbReference type="EMBL" id="JAFHDT010000012">
    <property type="protein sequence ID" value="KAI7802650.1"/>
    <property type="molecule type" value="Genomic_DNA"/>
</dbReference>
<dbReference type="PANTHER" id="PTHR19871">
    <property type="entry name" value="BETA TRANSDUCIN-RELATED PROTEIN"/>
    <property type="match status" value="1"/>
</dbReference>
<dbReference type="InterPro" id="IPR001680">
    <property type="entry name" value="WD40_rpt"/>
</dbReference>
<dbReference type="SUPFAM" id="SSF50998">
    <property type="entry name" value="Quinoprotein alcohol dehydrogenase-like"/>
    <property type="match status" value="1"/>
</dbReference>
<keyword evidence="2" id="KW-1185">Reference proteome</keyword>
<accession>A0A9W7WKQ5</accession>
<dbReference type="SUPFAM" id="SSF52540">
    <property type="entry name" value="P-loop containing nucleoside triphosphate hydrolases"/>
    <property type="match status" value="1"/>
</dbReference>
<evidence type="ECO:0000313" key="2">
    <source>
        <dbReference type="Proteomes" id="UP001059041"/>
    </source>
</evidence>
<proteinExistence type="predicted"/>
<reference evidence="1" key="1">
    <citation type="submission" date="2021-02" db="EMBL/GenBank/DDBJ databases">
        <title>Comparative genomics reveals that relaxation of natural selection precedes convergent phenotypic evolution of cavefish.</title>
        <authorList>
            <person name="Peng Z."/>
        </authorList>
    </citation>
    <scope>NUCLEOTIDE SEQUENCE</scope>
    <source>
        <tissue evidence="1">Muscle</tissue>
    </source>
</reference>
<dbReference type="InterPro" id="IPR052752">
    <property type="entry name" value="NACHT-WD_repeat"/>
</dbReference>
<dbReference type="InterPro" id="IPR011047">
    <property type="entry name" value="Quinoprotein_ADH-like_sf"/>
</dbReference>
<comment type="caution">
    <text evidence="1">The sequence shown here is derived from an EMBL/GenBank/DDBJ whole genome shotgun (WGS) entry which is preliminary data.</text>
</comment>
<evidence type="ECO:0000313" key="1">
    <source>
        <dbReference type="EMBL" id="KAI7802650.1"/>
    </source>
</evidence>
<dbReference type="InterPro" id="IPR027417">
    <property type="entry name" value="P-loop_NTPase"/>
</dbReference>